<dbReference type="EMBL" id="BARW01018445">
    <property type="protein sequence ID" value="GAI99044.1"/>
    <property type="molecule type" value="Genomic_DNA"/>
</dbReference>
<dbReference type="InterPro" id="IPR055259">
    <property type="entry name" value="YkvP/CgeB_Glyco_trans-like"/>
</dbReference>
<name>X1V343_9ZZZZ</name>
<feature type="domain" description="Spore protein YkvP/CgeB glycosyl transferase-like" evidence="1">
    <location>
        <begin position="28"/>
        <end position="145"/>
    </location>
</feature>
<proteinExistence type="predicted"/>
<dbReference type="Pfam" id="PF13524">
    <property type="entry name" value="Glyco_trans_1_2"/>
    <property type="match status" value="1"/>
</dbReference>
<organism evidence="2">
    <name type="scientific">marine sediment metagenome</name>
    <dbReference type="NCBI Taxonomy" id="412755"/>
    <lineage>
        <taxon>unclassified sequences</taxon>
        <taxon>metagenomes</taxon>
        <taxon>ecological metagenomes</taxon>
    </lineage>
</organism>
<gene>
    <name evidence="2" type="ORF">S12H4_31576</name>
</gene>
<evidence type="ECO:0000259" key="1">
    <source>
        <dbReference type="Pfam" id="PF13524"/>
    </source>
</evidence>
<accession>X1V343</accession>
<feature type="non-terminal residue" evidence="2">
    <location>
        <position position="1"/>
    </location>
</feature>
<sequence>EDKAWNSTYIGTANSNYKREMIREIGPDLVCGNGWKIPPVYLHELVWYLNKARILIDVHQSPTAGPNRKFFEMIACGFTIVDKVPGVEEILGWGLTNQVSFKTPEEARGLIKNYLERPKERGEIWQLEQEKIQGHTYEKVVRKILGHLK</sequence>
<dbReference type="AlphaFoldDB" id="X1V343"/>
<comment type="caution">
    <text evidence="2">The sequence shown here is derived from an EMBL/GenBank/DDBJ whole genome shotgun (WGS) entry which is preliminary data.</text>
</comment>
<protein>
    <recommendedName>
        <fullName evidence="1">Spore protein YkvP/CgeB glycosyl transferase-like domain-containing protein</fullName>
    </recommendedName>
</protein>
<reference evidence="2" key="1">
    <citation type="journal article" date="2014" name="Front. Microbiol.">
        <title>High frequency of phylogenetically diverse reductive dehalogenase-homologous genes in deep subseafloor sedimentary metagenomes.</title>
        <authorList>
            <person name="Kawai M."/>
            <person name="Futagami T."/>
            <person name="Toyoda A."/>
            <person name="Takaki Y."/>
            <person name="Nishi S."/>
            <person name="Hori S."/>
            <person name="Arai W."/>
            <person name="Tsubouchi T."/>
            <person name="Morono Y."/>
            <person name="Uchiyama I."/>
            <person name="Ito T."/>
            <person name="Fujiyama A."/>
            <person name="Inagaki F."/>
            <person name="Takami H."/>
        </authorList>
    </citation>
    <scope>NUCLEOTIDE SEQUENCE</scope>
    <source>
        <strain evidence="2">Expedition CK06-06</strain>
    </source>
</reference>
<evidence type="ECO:0000313" key="2">
    <source>
        <dbReference type="EMBL" id="GAI99044.1"/>
    </source>
</evidence>